<proteinExistence type="predicted"/>
<organism evidence="1 2">
    <name type="scientific">Vibrio cidicii</name>
    <dbReference type="NCBI Taxonomy" id="1763883"/>
    <lineage>
        <taxon>Bacteria</taxon>
        <taxon>Pseudomonadati</taxon>
        <taxon>Pseudomonadota</taxon>
        <taxon>Gammaproteobacteria</taxon>
        <taxon>Vibrionales</taxon>
        <taxon>Vibrionaceae</taxon>
        <taxon>Vibrio</taxon>
    </lineage>
</organism>
<evidence type="ECO:0000313" key="2">
    <source>
        <dbReference type="Proteomes" id="UP000075609"/>
    </source>
</evidence>
<reference evidence="1 2" key="1">
    <citation type="submission" date="2015-12" db="EMBL/GenBank/DDBJ databases">
        <authorList>
            <person name="Tarr C.L."/>
            <person name="Gladney L.M."/>
        </authorList>
    </citation>
    <scope>NUCLEOTIDE SEQUENCE [LARGE SCALE GENOMIC DNA]</scope>
    <source>
        <strain evidence="1 2">1048-83</strain>
    </source>
</reference>
<evidence type="ECO:0000313" key="1">
    <source>
        <dbReference type="EMBL" id="KYN86133.1"/>
    </source>
</evidence>
<dbReference type="PROSITE" id="PS51257">
    <property type="entry name" value="PROKAR_LIPOPROTEIN"/>
    <property type="match status" value="1"/>
</dbReference>
<name>A0ABR5W2J9_9VIBR</name>
<comment type="caution">
    <text evidence="1">The sequence shown here is derived from an EMBL/GenBank/DDBJ whole genome shotgun (WGS) entry which is preliminary data.</text>
</comment>
<dbReference type="RefSeq" id="WP_061899960.1">
    <property type="nucleotide sequence ID" value="NZ_CAXYEW010000002.1"/>
</dbReference>
<accession>A0ABR5W2J9</accession>
<dbReference type="Proteomes" id="UP000075609">
    <property type="component" value="Unassembled WGS sequence"/>
</dbReference>
<keyword evidence="2" id="KW-1185">Reference proteome</keyword>
<keyword evidence="1" id="KW-0282">Flagellum</keyword>
<keyword evidence="1" id="KW-0966">Cell projection</keyword>
<keyword evidence="1" id="KW-0969">Cilium</keyword>
<protein>
    <submittedName>
        <fullName evidence="1">Flagellar sheath protein A</fullName>
    </submittedName>
</protein>
<dbReference type="EMBL" id="LOBP01000141">
    <property type="protein sequence ID" value="KYN86133.1"/>
    <property type="molecule type" value="Genomic_DNA"/>
</dbReference>
<gene>
    <name evidence="1" type="ORF">ATY35_14845</name>
</gene>
<sequence length="486" mass="52225">MKNLKLLPLVAMISGVLVGCGGGGGGGGGGGTPTTTYTFTFVTPVTKNLSDNGNCTIFDKYQENSVDKVLNYHSVGTSLDSKIVGFYSDASGIQQGNLINATSGKLSLVLQTIPDDGFFTIQEANGTVINAITFSKAALTSDNKMATAYLSVESIVNDSLCLTGNNDATTTKSVLEYLNADDTTGNPDVTYYFDSQVETVTGTNPKLTSGKTLKALSGEQTMVAQYRTAERSQLFQYGFEGWSENRMKFAGSSSTPSFNASLINFSNIEIFSNYKSYQYLLATVNRGDVYYHPTETSGDTWSFKVDGTIDTVGWDASYFDTINTDWELVVDDNSLFMLSNTNNTKPSISNQTIDISSSIGLSNEVGLQRLSYQQGTTVGTTPYVLRHTLYTLITPSVRVPNLNYDSVPPAAAAGLVISSASNISQDYLLAEEQDDLSLKGFMSGFGNGKGLDTSEDVMGIAANLKDVRSAYNTISTTRSLLLSRDD</sequence>